<feature type="transmembrane region" description="Helical" evidence="7">
    <location>
        <begin position="172"/>
        <end position="196"/>
    </location>
</feature>
<dbReference type="AlphaFoldDB" id="A0A0W0D573"/>
<comment type="similarity">
    <text evidence="2 7">Belongs to the derlin family.</text>
</comment>
<proteinExistence type="inferred from homology"/>
<feature type="transmembrane region" description="Helical" evidence="7">
    <location>
        <begin position="124"/>
        <end position="151"/>
    </location>
</feature>
<comment type="caution">
    <text evidence="9">The sequence shown here is derived from an EMBL/GenBank/DDBJ whole genome shotgun (WGS) entry which is preliminary data.</text>
</comment>
<accession>A0A0W0D573</accession>
<comment type="function">
    <text evidence="7">May be involved in the degradation of misfolded endoplasmic reticulum (ER) luminal proteins.</text>
</comment>
<feature type="transmembrane region" description="Helical" evidence="7">
    <location>
        <begin position="75"/>
        <end position="94"/>
    </location>
</feature>
<dbReference type="PANTHER" id="PTHR11009">
    <property type="entry name" value="DER1-LIKE PROTEIN, DERLIN"/>
    <property type="match status" value="1"/>
</dbReference>
<evidence type="ECO:0000256" key="1">
    <source>
        <dbReference type="ARBA" id="ARBA00004477"/>
    </source>
</evidence>
<organism evidence="9 10">
    <name type="scientific">Candida glabrata</name>
    <name type="common">Yeast</name>
    <name type="synonym">Torulopsis glabrata</name>
    <dbReference type="NCBI Taxonomy" id="5478"/>
    <lineage>
        <taxon>Eukaryota</taxon>
        <taxon>Fungi</taxon>
        <taxon>Dikarya</taxon>
        <taxon>Ascomycota</taxon>
        <taxon>Saccharomycotina</taxon>
        <taxon>Saccharomycetes</taxon>
        <taxon>Saccharomycetales</taxon>
        <taxon>Saccharomycetaceae</taxon>
        <taxon>Nakaseomyces</taxon>
    </lineage>
</organism>
<evidence type="ECO:0000256" key="3">
    <source>
        <dbReference type="ARBA" id="ARBA00022692"/>
    </source>
</evidence>
<dbReference type="InterPro" id="IPR007599">
    <property type="entry name" value="DER1"/>
</dbReference>
<gene>
    <name evidence="9" type="ORF">AO440_001218</name>
</gene>
<feature type="region of interest" description="Disordered" evidence="8">
    <location>
        <begin position="285"/>
        <end position="343"/>
    </location>
</feature>
<feature type="compositionally biased region" description="Low complexity" evidence="8">
    <location>
        <begin position="302"/>
        <end position="323"/>
    </location>
</feature>
<feature type="transmembrane region" description="Helical" evidence="7">
    <location>
        <begin position="40"/>
        <end position="63"/>
    </location>
</feature>
<comment type="subcellular location">
    <subcellularLocation>
        <location evidence="1 7">Endoplasmic reticulum membrane</location>
        <topology evidence="1 7">Multi-pass membrane protein</topology>
    </subcellularLocation>
</comment>
<dbReference type="Proteomes" id="UP000054886">
    <property type="component" value="Unassembled WGS sequence"/>
</dbReference>
<dbReference type="EMBL" id="LLZZ01000022">
    <property type="protein sequence ID" value="KTB12337.1"/>
    <property type="molecule type" value="Genomic_DNA"/>
</dbReference>
<evidence type="ECO:0000256" key="7">
    <source>
        <dbReference type="RuleBase" id="RU363059"/>
    </source>
</evidence>
<keyword evidence="3 7" id="KW-0812">Transmembrane</keyword>
<dbReference type="GO" id="GO:0006950">
    <property type="term" value="P:response to stress"/>
    <property type="evidence" value="ECO:0007669"/>
    <property type="project" value="UniProtKB-ARBA"/>
</dbReference>
<name>A0A0W0D573_CANGB</name>
<evidence type="ECO:0000256" key="6">
    <source>
        <dbReference type="ARBA" id="ARBA00023136"/>
    </source>
</evidence>
<evidence type="ECO:0000313" key="9">
    <source>
        <dbReference type="EMBL" id="KTB12337.1"/>
    </source>
</evidence>
<keyword evidence="6 7" id="KW-0472">Membrane</keyword>
<feature type="region of interest" description="Disordered" evidence="8">
    <location>
        <begin position="1"/>
        <end position="20"/>
    </location>
</feature>
<evidence type="ECO:0000313" key="10">
    <source>
        <dbReference type="Proteomes" id="UP000054886"/>
    </source>
</evidence>
<feature type="transmembrane region" description="Helical" evidence="7">
    <location>
        <begin position="202"/>
        <end position="223"/>
    </location>
</feature>
<evidence type="ECO:0000256" key="4">
    <source>
        <dbReference type="ARBA" id="ARBA00022824"/>
    </source>
</evidence>
<dbReference type="VEuPathDB" id="FungiDB:CAGL0F02827g"/>
<evidence type="ECO:0000256" key="2">
    <source>
        <dbReference type="ARBA" id="ARBA00008917"/>
    </source>
</evidence>
<keyword evidence="4 7" id="KW-0256">Endoplasmic reticulum</keyword>
<reference evidence="9 10" key="1">
    <citation type="submission" date="2015-10" db="EMBL/GenBank/DDBJ databases">
        <title>Draft genomes sequences of Candida glabrata isolates 1A, 1B, 2A, 2B, 3A and 3B.</title>
        <authorList>
            <person name="Haavelsrud O.E."/>
            <person name="Gaustad P."/>
        </authorList>
    </citation>
    <scope>NUCLEOTIDE SEQUENCE [LARGE SCALE GENOMIC DNA]</scope>
    <source>
        <strain evidence="9">910700640</strain>
    </source>
</reference>
<dbReference type="VEuPathDB" id="FungiDB:GVI51_F02541"/>
<feature type="compositionally biased region" description="Polar residues" evidence="8">
    <location>
        <begin position="7"/>
        <end position="20"/>
    </location>
</feature>
<evidence type="ECO:0000256" key="5">
    <source>
        <dbReference type="ARBA" id="ARBA00022989"/>
    </source>
</evidence>
<dbReference type="GO" id="GO:0005789">
    <property type="term" value="C:endoplasmic reticulum membrane"/>
    <property type="evidence" value="ECO:0007669"/>
    <property type="project" value="UniProtKB-SubCell"/>
</dbReference>
<protein>
    <recommendedName>
        <fullName evidence="7">Derlin</fullName>
    </recommendedName>
</protein>
<sequence>MAGNIHSLGNTAHRNGNGPSSEGPATFSSFWYSVPPVSRWLVTCCITVNTLCHLHLIGYQHFAFTWFQTFQRLQIWRMLFSSLILPANLMPALMEGYNLYVRSTELEQGFYYSSKRISLSSHNFAFYLFSCLVVMTTIAGFLFGTMVPLYLTSAFTACLTYTWSLYNTDKKVMFYGLIPVWGRYFPVLQLFTGFVLGSRFDFYLSLIGIIAAYIYNCVDTWTLGPLYGLLIKTNVANYGYEPRGKVQAPGWFIKIYNLFSGETTPSIVTDGNILKSTGISSILKTGGQRLGTRTEGDSPSPSLAGQSASIRSSSSVRTSGASRTQTSMGSRMFPGKGKRVGDD</sequence>
<dbReference type="VEuPathDB" id="FungiDB:GWK60_F02541"/>
<dbReference type="VEuPathDB" id="FungiDB:B1J91_F02827g"/>
<keyword evidence="5 7" id="KW-1133">Transmembrane helix</keyword>
<dbReference type="Pfam" id="PF04511">
    <property type="entry name" value="DER1"/>
    <property type="match status" value="1"/>
</dbReference>
<evidence type="ECO:0000256" key="8">
    <source>
        <dbReference type="SAM" id="MobiDB-lite"/>
    </source>
</evidence>